<dbReference type="GO" id="GO:0004366">
    <property type="term" value="F:glycerol-3-phosphate O-acyltransferase activity"/>
    <property type="evidence" value="ECO:0007669"/>
    <property type="project" value="TreeGrafter"/>
</dbReference>
<evidence type="ECO:0000313" key="3">
    <source>
        <dbReference type="Proteomes" id="UP000327468"/>
    </source>
</evidence>
<evidence type="ECO:0000313" key="2">
    <source>
        <dbReference type="EMBL" id="KAB5567820.1"/>
    </source>
</evidence>
<feature type="domain" description="GPAT/DHAPAT C-terminal" evidence="1">
    <location>
        <begin position="361"/>
        <end position="783"/>
    </location>
</feature>
<dbReference type="GO" id="GO:0006072">
    <property type="term" value="P:glycerol-3-phosphate metabolic process"/>
    <property type="evidence" value="ECO:0007669"/>
    <property type="project" value="TreeGrafter"/>
</dbReference>
<dbReference type="EMBL" id="VFJC01000009">
    <property type="protein sequence ID" value="KAB5567820.1"/>
    <property type="molecule type" value="Genomic_DNA"/>
</dbReference>
<dbReference type="InterPro" id="IPR022284">
    <property type="entry name" value="GPAT/DHAPAT"/>
</dbReference>
<dbReference type="Pfam" id="PF19277">
    <property type="entry name" value="GPAT_C"/>
    <property type="match status" value="1"/>
</dbReference>
<dbReference type="GO" id="GO:0031966">
    <property type="term" value="C:mitochondrial membrane"/>
    <property type="evidence" value="ECO:0007669"/>
    <property type="project" value="TreeGrafter"/>
</dbReference>
<dbReference type="AlphaFoldDB" id="A0A5N5NJU0"/>
<accession>A0A5N5NJU0</accession>
<protein>
    <recommendedName>
        <fullName evidence="1">GPAT/DHAPAT C-terminal domain-containing protein</fullName>
    </recommendedName>
</protein>
<dbReference type="PANTHER" id="PTHR12563">
    <property type="entry name" value="GLYCEROL-3-PHOSPHATE ACYLTRANSFERASE"/>
    <property type="match status" value="1"/>
</dbReference>
<gene>
    <name evidence="2" type="ORF">PHYPO_G00237230</name>
</gene>
<reference evidence="2 3" key="1">
    <citation type="submission" date="2019-06" db="EMBL/GenBank/DDBJ databases">
        <title>A chromosome-scale genome assembly of the striped catfish, Pangasianodon hypophthalmus.</title>
        <authorList>
            <person name="Wen M."/>
            <person name="Zahm M."/>
            <person name="Roques C."/>
            <person name="Cabau C."/>
            <person name="Klopp C."/>
            <person name="Donnadieu C."/>
            <person name="Jouanno E."/>
            <person name="Avarre J.-C."/>
            <person name="Campet M."/>
            <person name="Ha T.T.T."/>
            <person name="Dugue R."/>
            <person name="Lampietro C."/>
            <person name="Louis A."/>
            <person name="Herpin A."/>
            <person name="Echchiki A."/>
            <person name="Berthelot C."/>
            <person name="Parey E."/>
            <person name="Roest-Crollius H."/>
            <person name="Braasch I."/>
            <person name="Postlethwait J."/>
            <person name="Bobe J."/>
            <person name="Montfort J."/>
            <person name="Bouchez O."/>
            <person name="Begum T."/>
            <person name="Schartl M."/>
            <person name="Guiguen Y."/>
        </authorList>
    </citation>
    <scope>NUCLEOTIDE SEQUENCE [LARGE SCALE GENOMIC DNA]</scope>
    <source>
        <strain evidence="2 3">Indonesia</strain>
        <tissue evidence="2">Blood</tissue>
    </source>
</reference>
<dbReference type="GO" id="GO:0006631">
    <property type="term" value="P:fatty acid metabolic process"/>
    <property type="evidence" value="ECO:0007669"/>
    <property type="project" value="TreeGrafter"/>
</dbReference>
<dbReference type="GO" id="GO:0019432">
    <property type="term" value="P:triglyceride biosynthetic process"/>
    <property type="evidence" value="ECO:0007669"/>
    <property type="project" value="TreeGrafter"/>
</dbReference>
<keyword evidence="3" id="KW-1185">Reference proteome</keyword>
<dbReference type="InterPro" id="IPR045520">
    <property type="entry name" value="GPAT/DHAPAT_C"/>
</dbReference>
<dbReference type="PANTHER" id="PTHR12563:SF15">
    <property type="entry name" value="GLYCEROL-3-PHOSPHATE ACYLTRANSFERASE 2, MITOCHONDRIAL"/>
    <property type="match status" value="1"/>
</dbReference>
<name>A0A5N5NJU0_PANHP</name>
<organism evidence="2 3">
    <name type="scientific">Pangasianodon hypophthalmus</name>
    <name type="common">Striped catfish</name>
    <name type="synonym">Helicophagus hypophthalmus</name>
    <dbReference type="NCBI Taxonomy" id="310915"/>
    <lineage>
        <taxon>Eukaryota</taxon>
        <taxon>Metazoa</taxon>
        <taxon>Chordata</taxon>
        <taxon>Craniata</taxon>
        <taxon>Vertebrata</taxon>
        <taxon>Euteleostomi</taxon>
        <taxon>Actinopterygii</taxon>
        <taxon>Neopterygii</taxon>
        <taxon>Teleostei</taxon>
        <taxon>Ostariophysi</taxon>
        <taxon>Siluriformes</taxon>
        <taxon>Pangasiidae</taxon>
        <taxon>Pangasianodon</taxon>
    </lineage>
</organism>
<dbReference type="GO" id="GO:0034587">
    <property type="term" value="P:piRNA processing"/>
    <property type="evidence" value="ECO:0007669"/>
    <property type="project" value="TreeGrafter"/>
</dbReference>
<sequence length="817" mass="90721">MTCDVQGFHLCYLGLIHLSHRLRCCINMSVGSGGDSRDDFSPQPNRPALSWGVKIRKKLKAMAPFLGKFRPLVGQCCHQCTPESLGRKLLQDTPSLGFQNLLYVKETHTRYRGWLVRRVCCVLFICSRKVDSGPVGDRLLRILSTDRVKRVLTPQSSVKECGEDTRGVLTLTETFQSPTLIRLVGWLLLRFLSLMFCSVQVNLSQMAALHRAEQPNIPLVYVYIRQGAVDQALISLTLLCHNLRVPYSVYPAQVHNGWMRVILQKLGVIFLPDHAATEQEAETHSLYSPIMTSLVGDLLMAGESLSVGVCEESGYGGQWLARIRQAVAEGLVPDVSVVPVGISYDCPPSCQSTHPQPGVLSVLRFALSLLSADERGGVRIHFAQAFSLKEMCDSGKCHVDGRRPLQDLLLPAVLHNRKDTIFGQKDVSWLLPPTFLPELSHSERQLSAALTLHLMHSVTSSMAVMSTSILSCLLLHKHRRGVRVSVLCRDLCWLLEEVLFRRCDVGFGGSVLSVVFHALSLLRPHLLMAAAPPSGEPLVTARPDPHALLTLGRHGQLLTHVFITEAVGACAVSALLCEVAGCGGGEMEFDVALGQEELTEKSLQLTHLLPAGYIPVSHTISSRSIGTHHPCQTADSFALDAVDSMVRCGILIMEEVQRDTPVCDFWKRQGVFSWTASDDPEHSSDSECEEQDTRSYKLSQPSQCPELLFFLCSLLSVELRALCWAIESLDLLPFPLTEAVCVTQLHTHLRNKAQLDKVHHESSSVKLVRMALRTLTDFGVLMEDRQSKEVYLEISPFFLQAENKHKIFQFVSQFLYG</sequence>
<proteinExistence type="predicted"/>
<comment type="caution">
    <text evidence="2">The sequence shown here is derived from an EMBL/GenBank/DDBJ whole genome shotgun (WGS) entry which is preliminary data.</text>
</comment>
<evidence type="ECO:0000259" key="1">
    <source>
        <dbReference type="Pfam" id="PF19277"/>
    </source>
</evidence>
<dbReference type="Proteomes" id="UP000327468">
    <property type="component" value="Chromosome 8"/>
</dbReference>
<dbReference type="GO" id="GO:0008654">
    <property type="term" value="P:phospholipid biosynthetic process"/>
    <property type="evidence" value="ECO:0007669"/>
    <property type="project" value="TreeGrafter"/>
</dbReference>